<dbReference type="InterPro" id="IPR052048">
    <property type="entry name" value="ST_Response_Regulator"/>
</dbReference>
<dbReference type="Proteomes" id="UP001139125">
    <property type="component" value="Unassembled WGS sequence"/>
</dbReference>
<keyword evidence="4" id="KW-1185">Reference proteome</keyword>
<dbReference type="RefSeq" id="WP_255134793.1">
    <property type="nucleotide sequence ID" value="NZ_JANDBC010000002.1"/>
</dbReference>
<evidence type="ECO:0000313" key="3">
    <source>
        <dbReference type="EMBL" id="MCP9291919.1"/>
    </source>
</evidence>
<dbReference type="EMBL" id="JANDBC010000002">
    <property type="protein sequence ID" value="MCP9291919.1"/>
    <property type="molecule type" value="Genomic_DNA"/>
</dbReference>
<dbReference type="PANTHER" id="PTHR43228">
    <property type="entry name" value="TWO-COMPONENT RESPONSE REGULATOR"/>
    <property type="match status" value="1"/>
</dbReference>
<dbReference type="InterPro" id="IPR011006">
    <property type="entry name" value="CheY-like_superfamily"/>
</dbReference>
<evidence type="ECO:0000313" key="4">
    <source>
        <dbReference type="Proteomes" id="UP001139125"/>
    </source>
</evidence>
<dbReference type="AlphaFoldDB" id="A0A9X2L447"/>
<reference evidence="3" key="1">
    <citation type="submission" date="2022-06" db="EMBL/GenBank/DDBJ databases">
        <title>Gracilimonas sp. CAU 1638 isolated from sea sediment.</title>
        <authorList>
            <person name="Kim W."/>
        </authorList>
    </citation>
    <scope>NUCLEOTIDE SEQUENCE</scope>
    <source>
        <strain evidence="3">CAU 1638</strain>
    </source>
</reference>
<evidence type="ECO:0000256" key="1">
    <source>
        <dbReference type="PROSITE-ProRule" id="PRU00169"/>
    </source>
</evidence>
<feature type="domain" description="Response regulatory" evidence="2">
    <location>
        <begin position="4"/>
        <end position="122"/>
    </location>
</feature>
<dbReference type="PROSITE" id="PS50110">
    <property type="entry name" value="RESPONSE_REGULATORY"/>
    <property type="match status" value="1"/>
</dbReference>
<dbReference type="InterPro" id="IPR001789">
    <property type="entry name" value="Sig_transdc_resp-reg_receiver"/>
</dbReference>
<dbReference type="GO" id="GO:0000160">
    <property type="term" value="P:phosphorelay signal transduction system"/>
    <property type="evidence" value="ECO:0007669"/>
    <property type="project" value="InterPro"/>
</dbReference>
<dbReference type="SUPFAM" id="SSF52172">
    <property type="entry name" value="CheY-like"/>
    <property type="match status" value="1"/>
</dbReference>
<accession>A0A9X2L447</accession>
<dbReference type="SMART" id="SM00448">
    <property type="entry name" value="REC"/>
    <property type="match status" value="1"/>
</dbReference>
<protein>
    <submittedName>
        <fullName evidence="3">Response regulator</fullName>
    </submittedName>
</protein>
<sequence length="140" mass="15704">MGLNVLIVDDCQVMRMVIRRTVELCGFEINEIMEAENGKEALDLIRENEFDLIVADLNMPVMSGAEMLAHIKLDAATCRIPILTVSAESNDIKVEIVRELGTEFLHKPFAPEALRNKMLKLLNKDSITNKESGFMVNGEI</sequence>
<comment type="caution">
    <text evidence="3">The sequence shown here is derived from an EMBL/GenBank/DDBJ whole genome shotgun (WGS) entry which is preliminary data.</text>
</comment>
<dbReference type="Pfam" id="PF00072">
    <property type="entry name" value="Response_reg"/>
    <property type="match status" value="1"/>
</dbReference>
<name>A0A9X2L447_9BACT</name>
<dbReference type="PANTHER" id="PTHR43228:SF1">
    <property type="entry name" value="TWO-COMPONENT RESPONSE REGULATOR ARR22"/>
    <property type="match status" value="1"/>
</dbReference>
<evidence type="ECO:0000259" key="2">
    <source>
        <dbReference type="PROSITE" id="PS50110"/>
    </source>
</evidence>
<keyword evidence="1" id="KW-0597">Phosphoprotein</keyword>
<feature type="modified residue" description="4-aspartylphosphate" evidence="1">
    <location>
        <position position="56"/>
    </location>
</feature>
<dbReference type="Gene3D" id="3.40.50.2300">
    <property type="match status" value="1"/>
</dbReference>
<gene>
    <name evidence="3" type="ORF">NM125_10065</name>
</gene>
<proteinExistence type="predicted"/>
<organism evidence="3 4">
    <name type="scientific">Gracilimonas sediminicola</name>
    <dbReference type="NCBI Taxonomy" id="2952158"/>
    <lineage>
        <taxon>Bacteria</taxon>
        <taxon>Pseudomonadati</taxon>
        <taxon>Balneolota</taxon>
        <taxon>Balneolia</taxon>
        <taxon>Balneolales</taxon>
        <taxon>Balneolaceae</taxon>
        <taxon>Gracilimonas</taxon>
    </lineage>
</organism>